<dbReference type="InterPro" id="IPR025392">
    <property type="entry name" value="DUF4124"/>
</dbReference>
<accession>A0A5C7W5D3</accession>
<evidence type="ECO:0000256" key="1">
    <source>
        <dbReference type="SAM" id="SignalP"/>
    </source>
</evidence>
<evidence type="ECO:0000313" key="4">
    <source>
        <dbReference type="Proteomes" id="UP000321110"/>
    </source>
</evidence>
<sequence length="208" mass="22938">MLRPLFCLLLCLACTIAQAGVYTYIDADGNRVFTDQPPSGQAERIELAPSNAMQPQQPPPPAVPYDPAARVDQAYAILRILVPEPDATIRDPAGSLIVTITSEPGLHSGHRFRLIMDGQPVGEPGTSPVFPLQNIDRGTHQLSAEVIDSQGRIVERTPAQPFHMKRITLAEKRRTNPCQKEDWGVRLECPLKDKPKDPPKDIPLVPFI</sequence>
<name>A0A5C7W5D3_AQUAC</name>
<dbReference type="Proteomes" id="UP000321110">
    <property type="component" value="Unassembled WGS sequence"/>
</dbReference>
<organism evidence="3 4">
    <name type="scientific">Aquipseudomonas alcaligenes</name>
    <name type="common">Pseudomonas alcaligenes</name>
    <dbReference type="NCBI Taxonomy" id="43263"/>
    <lineage>
        <taxon>Bacteria</taxon>
        <taxon>Pseudomonadati</taxon>
        <taxon>Pseudomonadota</taxon>
        <taxon>Gammaproteobacteria</taxon>
        <taxon>Pseudomonadales</taxon>
        <taxon>Pseudomonadaceae</taxon>
        <taxon>Aquipseudomonas</taxon>
    </lineage>
</organism>
<dbReference type="Pfam" id="PF13511">
    <property type="entry name" value="DUF4124"/>
    <property type="match status" value="1"/>
</dbReference>
<feature type="signal peptide" evidence="1">
    <location>
        <begin position="1"/>
        <end position="19"/>
    </location>
</feature>
<protein>
    <submittedName>
        <fullName evidence="3">DUF4124 domain-containing protein</fullName>
    </submittedName>
</protein>
<evidence type="ECO:0000259" key="2">
    <source>
        <dbReference type="Pfam" id="PF13511"/>
    </source>
</evidence>
<feature type="domain" description="DUF4124" evidence="2">
    <location>
        <begin position="8"/>
        <end position="60"/>
    </location>
</feature>
<evidence type="ECO:0000313" key="3">
    <source>
        <dbReference type="EMBL" id="TXI32936.1"/>
    </source>
</evidence>
<reference evidence="3 4" key="1">
    <citation type="submission" date="2018-09" db="EMBL/GenBank/DDBJ databases">
        <title>Metagenome Assembled Genomes from an Advanced Water Purification Facility.</title>
        <authorList>
            <person name="Stamps B.W."/>
            <person name="Spear J.R."/>
        </authorList>
    </citation>
    <scope>NUCLEOTIDE SEQUENCE [LARGE SCALE GENOMIC DNA]</scope>
    <source>
        <strain evidence="3">Bin_52_1</strain>
    </source>
</reference>
<proteinExistence type="predicted"/>
<feature type="chain" id="PRO_5022664882" evidence="1">
    <location>
        <begin position="20"/>
        <end position="208"/>
    </location>
</feature>
<dbReference type="EMBL" id="SSFO01000129">
    <property type="protein sequence ID" value="TXI32936.1"/>
    <property type="molecule type" value="Genomic_DNA"/>
</dbReference>
<comment type="caution">
    <text evidence="3">The sequence shown here is derived from an EMBL/GenBank/DDBJ whole genome shotgun (WGS) entry which is preliminary data.</text>
</comment>
<keyword evidence="1" id="KW-0732">Signal</keyword>
<dbReference type="AlphaFoldDB" id="A0A5C7W5D3"/>
<gene>
    <name evidence="3" type="ORF">E6Q69_07715</name>
</gene>